<feature type="compositionally biased region" description="Low complexity" evidence="1">
    <location>
        <begin position="92"/>
        <end position="121"/>
    </location>
</feature>
<evidence type="ECO:0008006" key="4">
    <source>
        <dbReference type="Google" id="ProtNLM"/>
    </source>
</evidence>
<keyword evidence="3" id="KW-1185">Reference proteome</keyword>
<feature type="region of interest" description="Disordered" evidence="1">
    <location>
        <begin position="92"/>
        <end position="164"/>
    </location>
</feature>
<feature type="compositionally biased region" description="Acidic residues" evidence="1">
    <location>
        <begin position="466"/>
        <end position="483"/>
    </location>
</feature>
<gene>
    <name evidence="2" type="ORF">SAMN05444142_103299</name>
</gene>
<organism evidence="2 3">
    <name type="scientific">Lutimaribacter pacificus</name>
    <dbReference type="NCBI Taxonomy" id="391948"/>
    <lineage>
        <taxon>Bacteria</taxon>
        <taxon>Pseudomonadati</taxon>
        <taxon>Pseudomonadota</taxon>
        <taxon>Alphaproteobacteria</taxon>
        <taxon>Rhodobacterales</taxon>
        <taxon>Roseobacteraceae</taxon>
        <taxon>Lutimaribacter</taxon>
    </lineage>
</organism>
<dbReference type="Proteomes" id="UP000324252">
    <property type="component" value="Unassembled WGS sequence"/>
</dbReference>
<dbReference type="RefSeq" id="WP_188129225.1">
    <property type="nucleotide sequence ID" value="NZ_FNIO01000005.1"/>
</dbReference>
<feature type="region of interest" description="Disordered" evidence="1">
    <location>
        <begin position="466"/>
        <end position="524"/>
    </location>
</feature>
<proteinExistence type="predicted"/>
<reference evidence="2 3" key="1">
    <citation type="submission" date="2016-11" db="EMBL/GenBank/DDBJ databases">
        <authorList>
            <person name="Varghese N."/>
            <person name="Submissions S."/>
        </authorList>
    </citation>
    <scope>NUCLEOTIDE SEQUENCE [LARGE SCALE GENOMIC DNA]</scope>
    <source>
        <strain evidence="2 3">DSM 29620</strain>
    </source>
</reference>
<feature type="compositionally biased region" description="Acidic residues" evidence="1">
    <location>
        <begin position="329"/>
        <end position="358"/>
    </location>
</feature>
<dbReference type="PROSITE" id="PS51257">
    <property type="entry name" value="PROKAR_LIPOPROTEIN"/>
    <property type="match status" value="1"/>
</dbReference>
<dbReference type="AlphaFoldDB" id="A0A1H0JDF4"/>
<feature type="compositionally biased region" description="Acidic residues" evidence="1">
    <location>
        <begin position="366"/>
        <end position="384"/>
    </location>
</feature>
<protein>
    <recommendedName>
        <fullName evidence="4">Chemotaxis protein CheA</fullName>
    </recommendedName>
</protein>
<sequence length="723" mass="77790">MVNTSKILTVSYGTFSCTLEGFDDSFETMKAIAEYFRDLAADDRYFGAEPPTPDAEMLARIAEREVARRVEAREERGGIVLRAADAATAAPAIGTAAAAQEAEAEPEAPAQEPEAAAAPAPVTDKTPEAVEPELAEAEEPEAAEVAEPEAEEPAAELTMPVSEEPEIEHVVPAAAATDENSIAAKLQRIRAVVSRNAAEASDYSEDQHADSFVEPEIASLDAVLTEGADADAPADMAGDDDSILSDILAETAVEDAPEDLAEPAVAAEDTADTLEDELQALAGDAVEETQEHAPEETLTLDDETRIDDTAGDSDEDDVAGILDKLAGLSDDEAEDAPETVATDEDETAASTELDELDDFLSTLAREEDEDAETAQDDAVEETAIAEEPAPLRARVVKMKRADFEAAIAGGQLEAADDEDDWDDDWDALDDSALSPEEEAELQAELAEVEAELEDEDSGIHAFDDEAGDEIDSIFAEAEDDSPDLQERRRAREQLDEAASERDMSRLMAKTNSEMDEPESANRRSAIQHLRAAVAATRADKAAGISAREDTISEAFREDLASVVRPRRPRTEGNGTARPTEQARPAPLKLVAEQRIDAPATPQAPVRPRRVSMADIHEERRDAVHATTDGESFADYAESMGAHDLPEILEAAASYLSFVEGRDQFSRPQLMTRARSAIGDDFSREDGLRSFGQLLRQGKIQKLKGGRFTVSDDIGFQPGERRAG</sequence>
<feature type="compositionally biased region" description="Basic and acidic residues" evidence="1">
    <location>
        <begin position="484"/>
        <end position="504"/>
    </location>
</feature>
<feature type="compositionally biased region" description="Acidic residues" evidence="1">
    <location>
        <begin position="309"/>
        <end position="318"/>
    </location>
</feature>
<dbReference type="EMBL" id="FQZZ01000003">
    <property type="protein sequence ID" value="SHK11272.1"/>
    <property type="molecule type" value="Genomic_DNA"/>
</dbReference>
<feature type="region of interest" description="Disordered" evidence="1">
    <location>
        <begin position="408"/>
        <end position="444"/>
    </location>
</feature>
<feature type="compositionally biased region" description="Acidic residues" evidence="1">
    <location>
        <begin position="414"/>
        <end position="444"/>
    </location>
</feature>
<feature type="compositionally biased region" description="Acidic residues" evidence="1">
    <location>
        <begin position="130"/>
        <end position="154"/>
    </location>
</feature>
<feature type="region of interest" description="Disordered" evidence="1">
    <location>
        <begin position="559"/>
        <end position="587"/>
    </location>
</feature>
<accession>A0A1H0JDF4</accession>
<evidence type="ECO:0000256" key="1">
    <source>
        <dbReference type="SAM" id="MobiDB-lite"/>
    </source>
</evidence>
<name>A0A1H0JDF4_9RHOB</name>
<evidence type="ECO:0000313" key="3">
    <source>
        <dbReference type="Proteomes" id="UP000324252"/>
    </source>
</evidence>
<feature type="region of interest" description="Disordered" evidence="1">
    <location>
        <begin position="283"/>
        <end position="386"/>
    </location>
</feature>
<evidence type="ECO:0000313" key="2">
    <source>
        <dbReference type="EMBL" id="SHK11272.1"/>
    </source>
</evidence>